<keyword evidence="10 23" id="KW-0812">Transmembrane</keyword>
<gene>
    <name evidence="26" type="ORF">O6P43_006106</name>
</gene>
<dbReference type="FunFam" id="3.80.10.10:FF:000627">
    <property type="entry name" value="Probable leucine-rich repeat receptor-like protein kinase At2g33170"/>
    <property type="match status" value="1"/>
</dbReference>
<comment type="similarity">
    <text evidence="2">Belongs to the protein kinase superfamily. Ser/Thr protein kinase family.</text>
</comment>
<dbReference type="PROSITE" id="PS00107">
    <property type="entry name" value="PROTEIN_KINASE_ATP"/>
    <property type="match status" value="1"/>
</dbReference>
<dbReference type="InterPro" id="IPR011009">
    <property type="entry name" value="Kinase-like_dom_sf"/>
</dbReference>
<dbReference type="InterPro" id="IPR013210">
    <property type="entry name" value="LRR_N_plant-typ"/>
</dbReference>
<evidence type="ECO:0000256" key="14">
    <source>
        <dbReference type="ARBA" id="ARBA00022777"/>
    </source>
</evidence>
<evidence type="ECO:0000256" key="10">
    <source>
        <dbReference type="ARBA" id="ARBA00022692"/>
    </source>
</evidence>
<evidence type="ECO:0000256" key="16">
    <source>
        <dbReference type="ARBA" id="ARBA00022989"/>
    </source>
</evidence>
<dbReference type="SMART" id="SM00369">
    <property type="entry name" value="LRR_TYP"/>
    <property type="match status" value="5"/>
</dbReference>
<dbReference type="InterPro" id="IPR008271">
    <property type="entry name" value="Ser/Thr_kinase_AS"/>
</dbReference>
<sequence length="1056" mass="116264">MGLLLWLLIVPVVLFMPHHSKALGFSISTDGLSLLSFKNSVTSDPSNLLANWDNQSSTSPCHWYGVTCYNQFGGRVGALKITGVLVGTLTPSIGDLSELRSLSIPDCMFSGEIPKSIGKLRNLEVLELQGNNFSGRIPAQISHFQNLGLLNLSYNAFSGPIPNKLIGSGDFRYVDLSNNQLSGPIVVDSSSKCDLLGNLKLSHNFLTGEIPSEIGECRNLRTLLLDGNIFEGRIPPEIGQISELRILDVSRNSLTGRIPNELANCRNLSVLVLTDLVDDANSGEESWLGSSRGEFNAFDGGIPHEVLLLQSLKILWAPRANLGGRFPRGWSDLCSLRVLNLGQNYITGVIPESIGSCRNLTFLDLSSNNLVGYLPMQHLRVECMLYFNVSRNNISGVLLGFRRESCEASSIPVGQDPNFLARTDVMYSYCNIPVWHSHRNTLAGSGLEETIVISHDFSWNSFMGTLPLFWLGVELFNTNRDVSYILLLNNNKFNGTLPYGLVSNCNDLTSVSVNLSVNQLTSWNSQGLLLDCVRLTEFDAAHNQIVGSIGPAIGDRMLLQHLDLSTNKLSGSLPVQLEKLKNLKKMLLRENNLTGGIPSQLGKLTSLFLLDLSHNALTGTIPASMTNVSSLEIMLLDHNKLSGEIPSSFSALSALSILDVSFNNLSGHIPHLPHQIDCNSFRGNEYLHSCPDGYSAPPAYLPMPLEVQKWNKRKFNSLIIAVVTSASVVFCVLLVIVLVFIFRRSKFGRVTSLRTKVVVTFADAPAELNYDNLVRATGNFSIRNLIGTGGFGSTYKAELTPGFHVAVKRLSIGRFQGIQQFDAEIRTLGRIRHKNLVTLIGYYVGEAEMILIYNYLSGGNLEAFIHDKSGKNVQWSIIHKIAMDIAQALTYLHYSCSPRIVHRDIKPSNILLDQNLNAYLSDFGLARLLEVSETHATTDVAGTFGYVAPEYATTCRVSDKADVYSFGVVLLELMSGRKSLDPSFSEYGNGFNIVPWAKLLIREGRSSELFSPVLWEAGPKENLLGLIRLALTCTVESLSIRPSMKQVLEKLKQLKD</sequence>
<keyword evidence="8" id="KW-0433">Leucine-rich repeat</keyword>
<evidence type="ECO:0000256" key="9">
    <source>
        <dbReference type="ARBA" id="ARBA00022679"/>
    </source>
</evidence>
<dbReference type="GO" id="GO:0009409">
    <property type="term" value="P:response to cold"/>
    <property type="evidence" value="ECO:0007669"/>
    <property type="project" value="UniProtKB-ARBA"/>
</dbReference>
<keyword evidence="15 22" id="KW-0067">ATP-binding</keyword>
<dbReference type="InterPro" id="IPR000719">
    <property type="entry name" value="Prot_kinase_dom"/>
</dbReference>
<feature type="chain" id="PRO_5042442049" description="non-specific serine/threonine protein kinase" evidence="24">
    <location>
        <begin position="23"/>
        <end position="1056"/>
    </location>
</feature>
<evidence type="ECO:0000256" key="19">
    <source>
        <dbReference type="ARBA" id="ARBA00023180"/>
    </source>
</evidence>
<dbReference type="FunFam" id="1.10.510.10:FF:000192">
    <property type="entry name" value="LRR receptor-like serine/threonine-protein kinase RPK2"/>
    <property type="match status" value="1"/>
</dbReference>
<dbReference type="InterPro" id="IPR032675">
    <property type="entry name" value="LRR_dom_sf"/>
</dbReference>
<evidence type="ECO:0000256" key="7">
    <source>
        <dbReference type="ARBA" id="ARBA00022553"/>
    </source>
</evidence>
<evidence type="ECO:0000256" key="11">
    <source>
        <dbReference type="ARBA" id="ARBA00022729"/>
    </source>
</evidence>
<evidence type="ECO:0000259" key="25">
    <source>
        <dbReference type="PROSITE" id="PS50011"/>
    </source>
</evidence>
<evidence type="ECO:0000256" key="5">
    <source>
        <dbReference type="ARBA" id="ARBA00022475"/>
    </source>
</evidence>
<evidence type="ECO:0000313" key="26">
    <source>
        <dbReference type="EMBL" id="KAJ7976307.1"/>
    </source>
</evidence>
<keyword evidence="19" id="KW-0325">Glycoprotein</keyword>
<dbReference type="Pfam" id="PF13855">
    <property type="entry name" value="LRR_8"/>
    <property type="match status" value="1"/>
</dbReference>
<evidence type="ECO:0000256" key="13">
    <source>
        <dbReference type="ARBA" id="ARBA00022741"/>
    </source>
</evidence>
<evidence type="ECO:0000256" key="6">
    <source>
        <dbReference type="ARBA" id="ARBA00022527"/>
    </source>
</evidence>
<dbReference type="FunFam" id="3.80.10.10:FF:000041">
    <property type="entry name" value="LRR receptor-like serine/threonine-protein kinase ERECTA"/>
    <property type="match status" value="2"/>
</dbReference>
<keyword evidence="7" id="KW-0597">Phosphoprotein</keyword>
<dbReference type="InterPro" id="IPR001611">
    <property type="entry name" value="Leu-rich_rpt"/>
</dbReference>
<evidence type="ECO:0000256" key="23">
    <source>
        <dbReference type="SAM" id="Phobius"/>
    </source>
</evidence>
<dbReference type="FunFam" id="3.80.10.10:FF:000095">
    <property type="entry name" value="LRR receptor-like serine/threonine-protein kinase GSO1"/>
    <property type="match status" value="1"/>
</dbReference>
<keyword evidence="16 23" id="KW-1133">Transmembrane helix</keyword>
<dbReference type="CDD" id="cd14066">
    <property type="entry name" value="STKc_IRAK"/>
    <property type="match status" value="1"/>
</dbReference>
<organism evidence="26 27">
    <name type="scientific">Quillaja saponaria</name>
    <name type="common">Soap bark tree</name>
    <dbReference type="NCBI Taxonomy" id="32244"/>
    <lineage>
        <taxon>Eukaryota</taxon>
        <taxon>Viridiplantae</taxon>
        <taxon>Streptophyta</taxon>
        <taxon>Embryophyta</taxon>
        <taxon>Tracheophyta</taxon>
        <taxon>Spermatophyta</taxon>
        <taxon>Magnoliopsida</taxon>
        <taxon>eudicotyledons</taxon>
        <taxon>Gunneridae</taxon>
        <taxon>Pentapetalae</taxon>
        <taxon>rosids</taxon>
        <taxon>fabids</taxon>
        <taxon>Fabales</taxon>
        <taxon>Quillajaceae</taxon>
        <taxon>Quillaja</taxon>
    </lineage>
</organism>
<evidence type="ECO:0000313" key="27">
    <source>
        <dbReference type="Proteomes" id="UP001163823"/>
    </source>
</evidence>
<evidence type="ECO:0000256" key="8">
    <source>
        <dbReference type="ARBA" id="ARBA00022614"/>
    </source>
</evidence>
<dbReference type="PANTHER" id="PTHR48056">
    <property type="entry name" value="LRR RECEPTOR-LIKE SERINE/THREONINE-PROTEIN KINASE-RELATED"/>
    <property type="match status" value="1"/>
</dbReference>
<keyword evidence="13 22" id="KW-0547">Nucleotide-binding</keyword>
<evidence type="ECO:0000256" key="12">
    <source>
        <dbReference type="ARBA" id="ARBA00022737"/>
    </source>
</evidence>
<dbReference type="FunFam" id="3.30.200.20:FF:000260">
    <property type="entry name" value="LRR receptor-like serine/threonine-protein kinase RPK2"/>
    <property type="match status" value="1"/>
</dbReference>
<evidence type="ECO:0000256" key="18">
    <source>
        <dbReference type="ARBA" id="ARBA00023170"/>
    </source>
</evidence>
<dbReference type="PRINTS" id="PR00019">
    <property type="entry name" value="LEURICHRPT"/>
</dbReference>
<dbReference type="SMART" id="SM00220">
    <property type="entry name" value="S_TKc"/>
    <property type="match status" value="1"/>
</dbReference>
<keyword evidence="11 24" id="KW-0732">Signal</keyword>
<dbReference type="InterPro" id="IPR050647">
    <property type="entry name" value="Plant_LRR-RLKs"/>
</dbReference>
<dbReference type="GO" id="GO:0004674">
    <property type="term" value="F:protein serine/threonine kinase activity"/>
    <property type="evidence" value="ECO:0007669"/>
    <property type="project" value="UniProtKB-KW"/>
</dbReference>
<dbReference type="AlphaFoldDB" id="A0AAD7Q7P5"/>
<dbReference type="InterPro" id="IPR017441">
    <property type="entry name" value="Protein_kinase_ATP_BS"/>
</dbReference>
<dbReference type="GO" id="GO:0005886">
    <property type="term" value="C:plasma membrane"/>
    <property type="evidence" value="ECO:0007669"/>
    <property type="project" value="UniProtKB-SubCell"/>
</dbReference>
<evidence type="ECO:0000256" key="20">
    <source>
        <dbReference type="ARBA" id="ARBA00047899"/>
    </source>
</evidence>
<dbReference type="InterPro" id="IPR003591">
    <property type="entry name" value="Leu-rich_rpt_typical-subtyp"/>
</dbReference>
<comment type="caution">
    <text evidence="26">The sequence shown here is derived from an EMBL/GenBank/DDBJ whole genome shotgun (WGS) entry which is preliminary data.</text>
</comment>
<dbReference type="EMBL" id="JARAOO010000003">
    <property type="protein sequence ID" value="KAJ7976306.1"/>
    <property type="molecule type" value="Genomic_DNA"/>
</dbReference>
<dbReference type="PROSITE" id="PS50011">
    <property type="entry name" value="PROTEIN_KINASE_DOM"/>
    <property type="match status" value="1"/>
</dbReference>
<keyword evidence="14 26" id="KW-0418">Kinase</keyword>
<dbReference type="EMBL" id="JARAOO010000003">
    <property type="protein sequence ID" value="KAJ7976307.1"/>
    <property type="molecule type" value="Genomic_DNA"/>
</dbReference>
<dbReference type="Gene3D" id="3.80.10.10">
    <property type="entry name" value="Ribonuclease Inhibitor"/>
    <property type="match status" value="4"/>
</dbReference>
<dbReference type="Gene3D" id="3.30.200.20">
    <property type="entry name" value="Phosphorylase Kinase, domain 1"/>
    <property type="match status" value="1"/>
</dbReference>
<dbReference type="Pfam" id="PF08263">
    <property type="entry name" value="LRRNT_2"/>
    <property type="match status" value="1"/>
</dbReference>
<dbReference type="GO" id="GO:0009414">
    <property type="term" value="P:response to water deprivation"/>
    <property type="evidence" value="ECO:0007669"/>
    <property type="project" value="UniProtKB-ARBA"/>
</dbReference>
<dbReference type="SUPFAM" id="SSF52047">
    <property type="entry name" value="RNI-like"/>
    <property type="match status" value="1"/>
</dbReference>
<reference evidence="26" key="1">
    <citation type="journal article" date="2023" name="Science">
        <title>Elucidation of the pathway for biosynthesis of saponin adjuvants from the soapbark tree.</title>
        <authorList>
            <person name="Reed J."/>
            <person name="Orme A."/>
            <person name="El-Demerdash A."/>
            <person name="Owen C."/>
            <person name="Martin L.B.B."/>
            <person name="Misra R.C."/>
            <person name="Kikuchi S."/>
            <person name="Rejzek M."/>
            <person name="Martin A.C."/>
            <person name="Harkess A."/>
            <person name="Leebens-Mack J."/>
            <person name="Louveau T."/>
            <person name="Stephenson M.J."/>
            <person name="Osbourn A."/>
        </authorList>
    </citation>
    <scope>NUCLEOTIDE SEQUENCE</scope>
    <source>
        <strain evidence="26">S10</strain>
    </source>
</reference>
<feature type="binding site" evidence="22">
    <location>
        <position position="808"/>
    </location>
    <ligand>
        <name>ATP</name>
        <dbReference type="ChEBI" id="CHEBI:30616"/>
    </ligand>
</feature>
<dbReference type="KEGG" id="qsa:O6P43_006106"/>
<keyword evidence="27" id="KW-1185">Reference proteome</keyword>
<dbReference type="EC" id="2.7.11.1" evidence="3"/>
<comment type="subcellular location">
    <subcellularLocation>
        <location evidence="1">Cell membrane</location>
        <topology evidence="1">Single-pass type I membrane protein</topology>
    </subcellularLocation>
</comment>
<keyword evidence="18 26" id="KW-0675">Receptor</keyword>
<evidence type="ECO:0000256" key="3">
    <source>
        <dbReference type="ARBA" id="ARBA00012513"/>
    </source>
</evidence>
<evidence type="ECO:0000256" key="22">
    <source>
        <dbReference type="PROSITE-ProRule" id="PRU10141"/>
    </source>
</evidence>
<name>A0AAD7Q7P5_QUISA</name>
<dbReference type="GO" id="GO:0005524">
    <property type="term" value="F:ATP binding"/>
    <property type="evidence" value="ECO:0007669"/>
    <property type="project" value="UniProtKB-UniRule"/>
</dbReference>
<evidence type="ECO:0000256" key="1">
    <source>
        <dbReference type="ARBA" id="ARBA00004251"/>
    </source>
</evidence>
<dbReference type="GO" id="GO:0009945">
    <property type="term" value="P:radial axis specification"/>
    <property type="evidence" value="ECO:0007669"/>
    <property type="project" value="UniProtKB-ARBA"/>
</dbReference>
<protein>
    <recommendedName>
        <fullName evidence="3">non-specific serine/threonine protein kinase</fullName>
        <ecNumber evidence="3">2.7.11.1</ecNumber>
    </recommendedName>
</protein>
<evidence type="ECO:0000256" key="24">
    <source>
        <dbReference type="SAM" id="SignalP"/>
    </source>
</evidence>
<dbReference type="Pfam" id="PF00560">
    <property type="entry name" value="LRR_1"/>
    <property type="match status" value="6"/>
</dbReference>
<keyword evidence="6" id="KW-0723">Serine/threonine-protein kinase</keyword>
<dbReference type="GO" id="GO:0048508">
    <property type="term" value="P:embryonic meristem development"/>
    <property type="evidence" value="ECO:0007669"/>
    <property type="project" value="UniProtKB-ARBA"/>
</dbReference>
<feature type="transmembrane region" description="Helical" evidence="23">
    <location>
        <begin position="718"/>
        <end position="742"/>
    </location>
</feature>
<dbReference type="PROSITE" id="PS00108">
    <property type="entry name" value="PROTEIN_KINASE_ST"/>
    <property type="match status" value="1"/>
</dbReference>
<dbReference type="PANTHER" id="PTHR48056:SF63">
    <property type="entry name" value="PROTEIN KINASE DOMAIN-CONTAINING PROTEIN"/>
    <property type="match status" value="1"/>
</dbReference>
<evidence type="ECO:0000256" key="21">
    <source>
        <dbReference type="ARBA" id="ARBA00048679"/>
    </source>
</evidence>
<evidence type="ECO:0000256" key="2">
    <source>
        <dbReference type="ARBA" id="ARBA00008684"/>
    </source>
</evidence>
<comment type="catalytic activity">
    <reaction evidence="21">
        <text>L-seryl-[protein] + ATP = O-phospho-L-seryl-[protein] + ADP + H(+)</text>
        <dbReference type="Rhea" id="RHEA:17989"/>
        <dbReference type="Rhea" id="RHEA-COMP:9863"/>
        <dbReference type="Rhea" id="RHEA-COMP:11604"/>
        <dbReference type="ChEBI" id="CHEBI:15378"/>
        <dbReference type="ChEBI" id="CHEBI:29999"/>
        <dbReference type="ChEBI" id="CHEBI:30616"/>
        <dbReference type="ChEBI" id="CHEBI:83421"/>
        <dbReference type="ChEBI" id="CHEBI:456216"/>
        <dbReference type="EC" id="2.7.11.1"/>
    </reaction>
</comment>
<dbReference type="SUPFAM" id="SSF52058">
    <property type="entry name" value="L domain-like"/>
    <property type="match status" value="1"/>
</dbReference>
<dbReference type="Gene3D" id="1.10.510.10">
    <property type="entry name" value="Transferase(Phosphotransferase) domain 1"/>
    <property type="match status" value="1"/>
</dbReference>
<dbReference type="Pfam" id="PF00069">
    <property type="entry name" value="Pkinase"/>
    <property type="match status" value="1"/>
</dbReference>
<evidence type="ECO:0000256" key="15">
    <source>
        <dbReference type="ARBA" id="ARBA00022840"/>
    </source>
</evidence>
<accession>A0AAD7Q7P5</accession>
<keyword evidence="17 23" id="KW-0472">Membrane</keyword>
<keyword evidence="4" id="KW-0217">Developmental protein</keyword>
<dbReference type="Proteomes" id="UP001163823">
    <property type="component" value="Chromosome 3"/>
</dbReference>
<proteinExistence type="inferred from homology"/>
<keyword evidence="9" id="KW-0808">Transferase</keyword>
<evidence type="ECO:0000256" key="17">
    <source>
        <dbReference type="ARBA" id="ARBA00023136"/>
    </source>
</evidence>
<feature type="domain" description="Protein kinase" evidence="25">
    <location>
        <begin position="780"/>
        <end position="1056"/>
    </location>
</feature>
<comment type="catalytic activity">
    <reaction evidence="20">
        <text>L-threonyl-[protein] + ATP = O-phospho-L-threonyl-[protein] + ADP + H(+)</text>
        <dbReference type="Rhea" id="RHEA:46608"/>
        <dbReference type="Rhea" id="RHEA-COMP:11060"/>
        <dbReference type="Rhea" id="RHEA-COMP:11605"/>
        <dbReference type="ChEBI" id="CHEBI:15378"/>
        <dbReference type="ChEBI" id="CHEBI:30013"/>
        <dbReference type="ChEBI" id="CHEBI:30616"/>
        <dbReference type="ChEBI" id="CHEBI:61977"/>
        <dbReference type="ChEBI" id="CHEBI:456216"/>
        <dbReference type="EC" id="2.7.11.1"/>
    </reaction>
</comment>
<dbReference type="GO" id="GO:0009942">
    <property type="term" value="P:longitudinal axis specification"/>
    <property type="evidence" value="ECO:0007669"/>
    <property type="project" value="UniProtKB-ARBA"/>
</dbReference>
<evidence type="ECO:0000256" key="4">
    <source>
        <dbReference type="ARBA" id="ARBA00022473"/>
    </source>
</evidence>
<keyword evidence="5" id="KW-1003">Cell membrane</keyword>
<dbReference type="SUPFAM" id="SSF56112">
    <property type="entry name" value="Protein kinase-like (PK-like)"/>
    <property type="match status" value="1"/>
</dbReference>
<keyword evidence="12" id="KW-0677">Repeat</keyword>
<feature type="signal peptide" evidence="24">
    <location>
        <begin position="1"/>
        <end position="22"/>
    </location>
</feature>